<feature type="compositionally biased region" description="Low complexity" evidence="1">
    <location>
        <begin position="65"/>
        <end position="92"/>
    </location>
</feature>
<protein>
    <submittedName>
        <fullName evidence="2 4">Uncharacterized protein</fullName>
    </submittedName>
</protein>
<evidence type="ECO:0000313" key="2">
    <source>
        <dbReference type="EMBL" id="VDP09716.1"/>
    </source>
</evidence>
<sequence>MILGTSVKKMKTRSRMRWRERGEMETKRELGIAEKLQRTIPERRCSAQNKESENGERRMKGVKPARSSSSPAAAVAASSTSTLRTAARTITSQDRGKPHRAAE</sequence>
<reference evidence="2 3" key="1">
    <citation type="submission" date="2018-11" db="EMBL/GenBank/DDBJ databases">
        <authorList>
            <consortium name="Pathogen Informatics"/>
        </authorList>
    </citation>
    <scope>NUCLEOTIDE SEQUENCE [LARGE SCALE GENOMIC DNA]</scope>
</reference>
<feature type="region of interest" description="Disordered" evidence="1">
    <location>
        <begin position="44"/>
        <end position="103"/>
    </location>
</feature>
<dbReference type="AlphaFoldDB" id="A0A183G7F9"/>
<dbReference type="EMBL" id="UZAH01030217">
    <property type="protein sequence ID" value="VDP09716.1"/>
    <property type="molecule type" value="Genomic_DNA"/>
</dbReference>
<name>A0A183G7F9_HELPZ</name>
<proteinExistence type="predicted"/>
<reference evidence="4" key="2">
    <citation type="submission" date="2019-09" db="UniProtKB">
        <authorList>
            <consortium name="WormBaseParasite"/>
        </authorList>
    </citation>
    <scope>IDENTIFICATION</scope>
</reference>
<feature type="compositionally biased region" description="Basic and acidic residues" evidence="1">
    <location>
        <begin position="17"/>
        <end position="26"/>
    </location>
</feature>
<dbReference type="Proteomes" id="UP000050761">
    <property type="component" value="Unassembled WGS sequence"/>
</dbReference>
<evidence type="ECO:0000256" key="1">
    <source>
        <dbReference type="SAM" id="MobiDB-lite"/>
    </source>
</evidence>
<feature type="region of interest" description="Disordered" evidence="1">
    <location>
        <begin position="1"/>
        <end position="26"/>
    </location>
</feature>
<accession>A0A3P8ERD4</accession>
<feature type="compositionally biased region" description="Basic and acidic residues" evidence="1">
    <location>
        <begin position="44"/>
        <end position="59"/>
    </location>
</feature>
<organism evidence="3 4">
    <name type="scientific">Heligmosomoides polygyrus</name>
    <name type="common">Parasitic roundworm</name>
    <dbReference type="NCBI Taxonomy" id="6339"/>
    <lineage>
        <taxon>Eukaryota</taxon>
        <taxon>Metazoa</taxon>
        <taxon>Ecdysozoa</taxon>
        <taxon>Nematoda</taxon>
        <taxon>Chromadorea</taxon>
        <taxon>Rhabditida</taxon>
        <taxon>Rhabditina</taxon>
        <taxon>Rhabditomorpha</taxon>
        <taxon>Strongyloidea</taxon>
        <taxon>Heligmosomidae</taxon>
        <taxon>Heligmosomoides</taxon>
    </lineage>
</organism>
<evidence type="ECO:0000313" key="4">
    <source>
        <dbReference type="WBParaSite" id="HPBE_0001772101-mRNA-1"/>
    </source>
</evidence>
<keyword evidence="3" id="KW-1185">Reference proteome</keyword>
<gene>
    <name evidence="2" type="ORF">HPBE_LOCUS17720</name>
</gene>
<evidence type="ECO:0000313" key="3">
    <source>
        <dbReference type="Proteomes" id="UP000050761"/>
    </source>
</evidence>
<accession>A0A183G7F9</accession>
<dbReference type="WBParaSite" id="HPBE_0001772101-mRNA-1">
    <property type="protein sequence ID" value="HPBE_0001772101-mRNA-1"/>
    <property type="gene ID" value="HPBE_0001772101"/>
</dbReference>
<feature type="compositionally biased region" description="Basic and acidic residues" evidence="1">
    <location>
        <begin position="94"/>
        <end position="103"/>
    </location>
</feature>